<keyword evidence="2" id="KW-1185">Reference proteome</keyword>
<evidence type="ECO:0000313" key="2">
    <source>
        <dbReference type="Proteomes" id="UP000095280"/>
    </source>
</evidence>
<organism evidence="2 3">
    <name type="scientific">Macrostomum lignano</name>
    <dbReference type="NCBI Taxonomy" id="282301"/>
    <lineage>
        <taxon>Eukaryota</taxon>
        <taxon>Metazoa</taxon>
        <taxon>Spiralia</taxon>
        <taxon>Lophotrochozoa</taxon>
        <taxon>Platyhelminthes</taxon>
        <taxon>Rhabditophora</taxon>
        <taxon>Macrostomorpha</taxon>
        <taxon>Macrostomida</taxon>
        <taxon>Macrostomidae</taxon>
        <taxon>Macrostomum</taxon>
    </lineage>
</organism>
<accession>A0A1I8FQD6</accession>
<feature type="compositionally biased region" description="Gly residues" evidence="1">
    <location>
        <begin position="811"/>
        <end position="822"/>
    </location>
</feature>
<feature type="region of interest" description="Disordered" evidence="1">
    <location>
        <begin position="767"/>
        <end position="848"/>
    </location>
</feature>
<name>A0A1I8FQD6_9PLAT</name>
<sequence length="1084" mass="116831">CRAVDPDGDPGDLPILSGRRWRTWGDLDSRHGWLCRLADGPVAAGLSVRQPLSNCPSAPYDCPAGLPLTVERHSGQSLSADLGAPPARLPPPGVHRCPFPRLGSPTAPACSGIAFDPRLGGSVPATLTFAVQLVPVASFGIRFSAVRPRHRASCGVPAERHGSDGRLMAPGWRPPGATCRCAGSHGSTPSGRQREWQPPGREIFTVAAVGGCPSGYRLLEPRPPFQLLPNGSLLLQPPGLDFETGPRTRDLRVSCDGIASSSVLLHRPVERENDNPPTAAGPHPPPPLPASRCRTTSGRATELTASPAEDPDARPGRPHLRAGGPRRRAAVAGAVHRPADRPPKHQRPRRQRHRIDLSVRVCDSDLLCSNFTRRLLVRDTNDHRPALSQPQRGYCVPASARPPPSARWSAAWQPPTRTSATTGASDFRFYNAQRLLLASTRVLVSDVNDAAPTFGQPAYRLCLRPATRRLVPLWRLCPPQTLTHPNLEAGGQRRHPICRVRSRGRFPDRPSGDRRCLCSWPTGGPGQWRRVRPADGHRWGRPDRLVVHQPANCAVRQCRCDNDNVGGDDRSDGWRNSSASVWPVSESASVVTLIGRIFTESSRRRRPTSLWCGRLTRRVWRWPSDNGRVLVNRRLDRESAPVHGLPGAGDRGGSARPRPAPLLLGGTRVRGPAFWTRTTTAPCSPILPHPRDRAGVTARWLPAVPLLCRDPDTDPTAPSAFRLAFDRLADFLWLPPGVRSAVHQAQLPASRWAAVATDLCAGPPDCRRRRHAGASRPTRRDVNNWRRKFPAGRGAPSSCPATRAAPHRGPPGVGRPGPGPGRTGCSPVSTAAPPGQEVAPTSCQEPLRPSVSRLQQQSAADRFGLPSGLFDDLFLVDSATGQVRTRICTRRSSPSSSTSPRCPEGQAFADLITVTRTTPTAAPPPAGLVYSIDGDDALSRFILDRAAAACPARRSTTRGRRAAPASPRYHHRIRVVATDGRRPPPGTALVLVRVLPANRFAPGVPERAATRPACPSSLAPARPPAARRVRLGPRGRRPARLSRRIAVGGAAAGLFSVHPGHWGGAAAGHILRSIARKKLAFVSI</sequence>
<dbReference type="Proteomes" id="UP000095280">
    <property type="component" value="Unplaced"/>
</dbReference>
<evidence type="ECO:0000256" key="1">
    <source>
        <dbReference type="SAM" id="MobiDB-lite"/>
    </source>
</evidence>
<proteinExistence type="predicted"/>
<dbReference type="AlphaFoldDB" id="A0A1I8FQD6"/>
<dbReference type="CDD" id="cd11304">
    <property type="entry name" value="Cadherin_repeat"/>
    <property type="match status" value="1"/>
</dbReference>
<feature type="region of interest" description="Disordered" evidence="1">
    <location>
        <begin position="264"/>
        <end position="353"/>
    </location>
</feature>
<feature type="compositionally biased region" description="Basic residues" evidence="1">
    <location>
        <begin position="344"/>
        <end position="353"/>
    </location>
</feature>
<protein>
    <submittedName>
        <fullName evidence="3">Cadherin domain-containing protein</fullName>
    </submittedName>
</protein>
<dbReference type="WBParaSite" id="maker-unitig_42491-snap-gene-0.1-mRNA-1">
    <property type="protein sequence ID" value="maker-unitig_42491-snap-gene-0.1-mRNA-1"/>
    <property type="gene ID" value="maker-unitig_42491-snap-gene-0.1"/>
</dbReference>
<evidence type="ECO:0000313" key="3">
    <source>
        <dbReference type="WBParaSite" id="maker-unitig_42491-snap-gene-0.1-mRNA-1"/>
    </source>
</evidence>
<feature type="compositionally biased region" description="Basic residues" evidence="1">
    <location>
        <begin position="316"/>
        <end position="329"/>
    </location>
</feature>
<reference evidence="3" key="1">
    <citation type="submission" date="2016-11" db="UniProtKB">
        <authorList>
            <consortium name="WormBaseParasite"/>
        </authorList>
    </citation>
    <scope>IDENTIFICATION</scope>
</reference>